<accession>A0A833QY50</accession>
<keyword evidence="3" id="KW-1133">Transmembrane helix</keyword>
<dbReference type="OrthoDB" id="498177at2759"/>
<dbReference type="AlphaFoldDB" id="A0A833QY50"/>
<dbReference type="Proteomes" id="UP000623129">
    <property type="component" value="Unassembled WGS sequence"/>
</dbReference>
<evidence type="ECO:0000256" key="2">
    <source>
        <dbReference type="ARBA" id="ARBA00023157"/>
    </source>
</evidence>
<evidence type="ECO:0000313" key="6">
    <source>
        <dbReference type="Proteomes" id="UP000623129"/>
    </source>
</evidence>
<evidence type="ECO:0000259" key="4">
    <source>
        <dbReference type="Pfam" id="PF03024"/>
    </source>
</evidence>
<evidence type="ECO:0000256" key="1">
    <source>
        <dbReference type="ARBA" id="ARBA00022729"/>
    </source>
</evidence>
<keyword evidence="3" id="KW-0472">Membrane</keyword>
<dbReference type="InterPro" id="IPR018143">
    <property type="entry name" value="Folate_rcpt-like"/>
</dbReference>
<evidence type="ECO:0000313" key="5">
    <source>
        <dbReference type="EMBL" id="KAF3330243.1"/>
    </source>
</evidence>
<protein>
    <submittedName>
        <fullName evidence="5">Folate receptor family</fullName>
    </submittedName>
</protein>
<keyword evidence="6" id="KW-1185">Reference proteome</keyword>
<dbReference type="PANTHER" id="PTHR37390">
    <property type="entry name" value="OS02G0592500 PROTEIN"/>
    <property type="match status" value="1"/>
</dbReference>
<feature type="domain" description="Folate receptor-like" evidence="4">
    <location>
        <begin position="80"/>
        <end position="205"/>
    </location>
</feature>
<name>A0A833QY50_9POAL</name>
<keyword evidence="2" id="KW-1015">Disulfide bond</keyword>
<keyword evidence="1" id="KW-0732">Signal</keyword>
<comment type="caution">
    <text evidence="5">The sequence shown here is derived from an EMBL/GenBank/DDBJ whole genome shotgun (WGS) entry which is preliminary data.</text>
</comment>
<feature type="transmembrane region" description="Helical" evidence="3">
    <location>
        <begin position="261"/>
        <end position="278"/>
    </location>
</feature>
<dbReference type="InterPro" id="IPR053305">
    <property type="entry name" value="Folate-binding_rcpt-like"/>
</dbReference>
<keyword evidence="5" id="KW-0675">Receptor</keyword>
<dbReference type="Pfam" id="PF03024">
    <property type="entry name" value="Folate_rec"/>
    <property type="match status" value="1"/>
</dbReference>
<dbReference type="PANTHER" id="PTHR37390:SF1">
    <property type="entry name" value="FOLATE-BINDING PROTEIN 1"/>
    <property type="match status" value="1"/>
</dbReference>
<sequence length="300" mass="32768">MTSLRCTVDRTPVKKRLVLPPLLSLSEGKHSSMESLSLLRPLLLLFFTNLFIPSSFGGKNNGLCISQGGRFPPFVIEGQKPRKAPKGPRDLTLCRVFRHNTCCDITQTYSASISVRKLASTGEGSSGCLHLWELIECSICDPTVGTHPGPPQICESFCDKVFNECSSAYFSLDMKTQILSPCGINDIVCGKLSKWASNGTELCYLTGFSVQNDSLASDEVDGQFCYGGKESLDSIANSWRSSEHGSAFDAHNASFWGLERVSWAIGGMVLTAGLVYISKRKSYSQSQRKAAAIRAAARRR</sequence>
<gene>
    <name evidence="5" type="ORF">FCM35_KLT03597</name>
</gene>
<dbReference type="EMBL" id="SWLB01000013">
    <property type="protein sequence ID" value="KAF3330243.1"/>
    <property type="molecule type" value="Genomic_DNA"/>
</dbReference>
<reference evidence="5" key="1">
    <citation type="submission" date="2020-01" db="EMBL/GenBank/DDBJ databases">
        <title>Genome sequence of Kobresia littledalei, the first chromosome-level genome in the family Cyperaceae.</title>
        <authorList>
            <person name="Qu G."/>
        </authorList>
    </citation>
    <scope>NUCLEOTIDE SEQUENCE</scope>
    <source>
        <strain evidence="5">C.B.Clarke</strain>
        <tissue evidence="5">Leaf</tissue>
    </source>
</reference>
<evidence type="ECO:0000256" key="3">
    <source>
        <dbReference type="SAM" id="Phobius"/>
    </source>
</evidence>
<proteinExistence type="predicted"/>
<keyword evidence="3" id="KW-0812">Transmembrane</keyword>
<organism evidence="5 6">
    <name type="scientific">Carex littledalei</name>
    <dbReference type="NCBI Taxonomy" id="544730"/>
    <lineage>
        <taxon>Eukaryota</taxon>
        <taxon>Viridiplantae</taxon>
        <taxon>Streptophyta</taxon>
        <taxon>Embryophyta</taxon>
        <taxon>Tracheophyta</taxon>
        <taxon>Spermatophyta</taxon>
        <taxon>Magnoliopsida</taxon>
        <taxon>Liliopsida</taxon>
        <taxon>Poales</taxon>
        <taxon>Cyperaceae</taxon>
        <taxon>Cyperoideae</taxon>
        <taxon>Cariceae</taxon>
        <taxon>Carex</taxon>
        <taxon>Carex subgen. Euthyceras</taxon>
    </lineage>
</organism>